<gene>
    <name evidence="6" type="ORF">CXU22_01415</name>
</gene>
<dbReference type="PANTHER" id="PTHR42742:SF3">
    <property type="entry name" value="FRUCTOKINASE"/>
    <property type="match status" value="1"/>
</dbReference>
<dbReference type="Proteomes" id="UP000236000">
    <property type="component" value="Unassembled WGS sequence"/>
</dbReference>
<dbReference type="OrthoDB" id="9808275at2"/>
<reference evidence="6 7" key="1">
    <citation type="journal article" date="2017" name="BMC Genomics">
        <title>Genome sequencing of 39 Akkermansia muciniphila isolates reveals its population structure, genomic and functional diverisity, and global distribution in mammalian gut microbiotas.</title>
        <authorList>
            <person name="Guo X."/>
            <person name="Li S."/>
            <person name="Zhang J."/>
            <person name="Wu F."/>
            <person name="Li X."/>
            <person name="Wu D."/>
            <person name="Zhang M."/>
            <person name="Ou Z."/>
            <person name="Jie Z."/>
            <person name="Yan Q."/>
            <person name="Li P."/>
            <person name="Yi J."/>
            <person name="Peng Y."/>
        </authorList>
    </citation>
    <scope>NUCLEOTIDE SEQUENCE [LARGE SCALE GENOMIC DNA]</scope>
    <source>
        <strain evidence="6 7">GP24</strain>
    </source>
</reference>
<feature type="binding site" evidence="3">
    <location>
        <position position="183"/>
    </location>
    <ligand>
        <name>Zn(2+)</name>
        <dbReference type="ChEBI" id="CHEBI:29105"/>
    </ligand>
</feature>
<dbReference type="SUPFAM" id="SSF51182">
    <property type="entry name" value="RmlC-like cupins"/>
    <property type="match status" value="1"/>
</dbReference>
<dbReference type="RefSeq" id="WP_102711822.1">
    <property type="nucleotide sequence ID" value="NZ_PJKA01000003.1"/>
</dbReference>
<feature type="binding site" evidence="3">
    <location>
        <position position="125"/>
    </location>
    <ligand>
        <name>Zn(2+)</name>
        <dbReference type="ChEBI" id="CHEBI:29105"/>
    </ligand>
</feature>
<organism evidence="6 7">
    <name type="scientific">Akkermansia muciniphila</name>
    <dbReference type="NCBI Taxonomy" id="239935"/>
    <lineage>
        <taxon>Bacteria</taxon>
        <taxon>Pseudomonadati</taxon>
        <taxon>Verrucomicrobiota</taxon>
        <taxon>Verrucomicrobiia</taxon>
        <taxon>Verrucomicrobiales</taxon>
        <taxon>Akkermansiaceae</taxon>
        <taxon>Akkermansia</taxon>
    </lineage>
</organism>
<keyword evidence="2 3" id="KW-0862">Zinc</keyword>
<dbReference type="AlphaFoldDB" id="A0A2N8HG38"/>
<evidence type="ECO:0000256" key="4">
    <source>
        <dbReference type="PIRSR" id="PIRSR036894-2"/>
    </source>
</evidence>
<dbReference type="EMBL" id="PJKA01000003">
    <property type="protein sequence ID" value="PNC19699.1"/>
    <property type="molecule type" value="Genomic_DNA"/>
</dbReference>
<evidence type="ECO:0000256" key="1">
    <source>
        <dbReference type="ARBA" id="ARBA00022723"/>
    </source>
</evidence>
<feature type="domain" description="Phosphomannose isomerase type I catalytic" evidence="5">
    <location>
        <begin position="12"/>
        <end position="120"/>
    </location>
</feature>
<keyword evidence="6" id="KW-0413">Isomerase</keyword>
<feature type="binding site" evidence="3">
    <location>
        <position position="109"/>
    </location>
    <ligand>
        <name>Zn(2+)</name>
        <dbReference type="ChEBI" id="CHEBI:29105"/>
    </ligand>
</feature>
<dbReference type="CDD" id="cd07010">
    <property type="entry name" value="cupin_PMI_type_I_N_bac"/>
    <property type="match status" value="1"/>
</dbReference>
<dbReference type="GO" id="GO:0008270">
    <property type="term" value="F:zinc ion binding"/>
    <property type="evidence" value="ECO:0007669"/>
    <property type="project" value="InterPro"/>
</dbReference>
<dbReference type="Pfam" id="PF20511">
    <property type="entry name" value="PMI_typeI_cat"/>
    <property type="match status" value="1"/>
</dbReference>
<name>A0A2N8HG38_9BACT</name>
<comment type="caution">
    <text evidence="6">The sequence shown here is derived from an EMBL/GenBank/DDBJ whole genome shotgun (WGS) entry which is preliminary data.</text>
</comment>
<dbReference type="InterPro" id="IPR051804">
    <property type="entry name" value="Carb_Metab_Reg_Kinase/Isom"/>
</dbReference>
<dbReference type="InterPro" id="IPR014710">
    <property type="entry name" value="RmlC-like_jellyroll"/>
</dbReference>
<evidence type="ECO:0000259" key="5">
    <source>
        <dbReference type="Pfam" id="PF20511"/>
    </source>
</evidence>
<comment type="cofactor">
    <cofactor evidence="3">
        <name>Zn(2+)</name>
        <dbReference type="ChEBI" id="CHEBI:29105"/>
    </cofactor>
    <text evidence="3">Binds 1 zinc ion per subunit.</text>
</comment>
<feature type="active site" evidence="4">
    <location>
        <position position="203"/>
    </location>
</feature>
<accession>A0A2N8HG38</accession>
<dbReference type="Gene3D" id="2.60.120.10">
    <property type="entry name" value="Jelly Rolls"/>
    <property type="match status" value="1"/>
</dbReference>
<proteinExistence type="predicted"/>
<evidence type="ECO:0000256" key="2">
    <source>
        <dbReference type="ARBA" id="ARBA00022833"/>
    </source>
</evidence>
<dbReference type="GO" id="GO:0004476">
    <property type="term" value="F:mannose-6-phosphate isomerase activity"/>
    <property type="evidence" value="ECO:0007669"/>
    <property type="project" value="InterPro"/>
</dbReference>
<protein>
    <submittedName>
        <fullName evidence="6">Mannose-6-phosphate isomerase</fullName>
    </submittedName>
</protein>
<evidence type="ECO:0000313" key="7">
    <source>
        <dbReference type="Proteomes" id="UP000236000"/>
    </source>
</evidence>
<sequence>MAYVPFITMQPFRFHSLYQPRIWGGQYMRTLLGRELPDRETAYGEAWEISDRPEAMSMVREGEWEGMPLHRLWEERREEIFGPGYERFPSFPLLCKILDARENLSVQVHPPERTAAALNGEVKNEVWYVLNAEPDALIYRGMEEDATPGDIRRAAETGRMEELIRSTHLKEGEHLYIPAGLVHAIGAGHLIAEIQQNSDTTYRLYDWNRTDASGKGRELHMDQALDSIAEFRELSRRPGYLTEMPHFTMEEYRLDRGARFTQPDPSRFAIFTVLRGSVTWDGKTARQGEFILSPAGADAVTAAEPETVLLLTTV</sequence>
<keyword evidence="1 3" id="KW-0479">Metal-binding</keyword>
<dbReference type="GO" id="GO:0005975">
    <property type="term" value="P:carbohydrate metabolic process"/>
    <property type="evidence" value="ECO:0007669"/>
    <property type="project" value="InterPro"/>
</dbReference>
<dbReference type="InterPro" id="IPR014628">
    <property type="entry name" value="Man6P_isomerase_Firm_short"/>
</dbReference>
<dbReference type="InterPro" id="IPR046457">
    <property type="entry name" value="PMI_typeI_cat"/>
</dbReference>
<dbReference type="PANTHER" id="PTHR42742">
    <property type="entry name" value="TRANSCRIPTIONAL REPRESSOR MPRA"/>
    <property type="match status" value="1"/>
</dbReference>
<dbReference type="InterPro" id="IPR011051">
    <property type="entry name" value="RmlC_Cupin_sf"/>
</dbReference>
<dbReference type="PIRSF" id="PIRSF036894">
    <property type="entry name" value="PMI_Firm_short"/>
    <property type="match status" value="1"/>
</dbReference>
<evidence type="ECO:0000313" key="6">
    <source>
        <dbReference type="EMBL" id="PNC19699.1"/>
    </source>
</evidence>
<evidence type="ECO:0000256" key="3">
    <source>
        <dbReference type="PIRSR" id="PIRSR036894-1"/>
    </source>
</evidence>